<dbReference type="SUPFAM" id="SSF47616">
    <property type="entry name" value="GST C-terminal domain-like"/>
    <property type="match status" value="1"/>
</dbReference>
<dbReference type="EMBL" id="JARRAF010000001">
    <property type="protein sequence ID" value="MDK2122698.1"/>
    <property type="molecule type" value="Genomic_DNA"/>
</dbReference>
<organism evidence="3 4">
    <name type="scientific">Parachitinimonas caeni</name>
    <dbReference type="NCBI Taxonomy" id="3031301"/>
    <lineage>
        <taxon>Bacteria</taxon>
        <taxon>Pseudomonadati</taxon>
        <taxon>Pseudomonadota</taxon>
        <taxon>Betaproteobacteria</taxon>
        <taxon>Neisseriales</taxon>
        <taxon>Chitinibacteraceae</taxon>
        <taxon>Parachitinimonas</taxon>
    </lineage>
</organism>
<keyword evidence="4" id="KW-1185">Reference proteome</keyword>
<dbReference type="GO" id="GO:0004364">
    <property type="term" value="F:glutathione transferase activity"/>
    <property type="evidence" value="ECO:0007669"/>
    <property type="project" value="UniProtKB-EC"/>
</dbReference>
<dbReference type="RefSeq" id="WP_284098977.1">
    <property type="nucleotide sequence ID" value="NZ_JARRAF010000001.1"/>
</dbReference>
<keyword evidence="3" id="KW-0808">Transferase</keyword>
<dbReference type="PROSITE" id="PS50404">
    <property type="entry name" value="GST_NTER"/>
    <property type="match status" value="1"/>
</dbReference>
<dbReference type="PANTHER" id="PTHR44051:SF8">
    <property type="entry name" value="GLUTATHIONE S-TRANSFERASE GSTA"/>
    <property type="match status" value="1"/>
</dbReference>
<dbReference type="InterPro" id="IPR040079">
    <property type="entry name" value="Glutathione_S-Trfase"/>
</dbReference>
<dbReference type="Gene3D" id="1.20.1050.10">
    <property type="match status" value="1"/>
</dbReference>
<name>A0ABT7DRK3_9NEIS</name>
<evidence type="ECO:0000313" key="3">
    <source>
        <dbReference type="EMBL" id="MDK2122698.1"/>
    </source>
</evidence>
<dbReference type="SFLD" id="SFLDG00358">
    <property type="entry name" value="Main_(cytGST)"/>
    <property type="match status" value="1"/>
</dbReference>
<dbReference type="PROSITE" id="PS50405">
    <property type="entry name" value="GST_CTER"/>
    <property type="match status" value="1"/>
</dbReference>
<reference evidence="3" key="1">
    <citation type="submission" date="2023-03" db="EMBL/GenBank/DDBJ databases">
        <title>Chitinimonas shenzhenensis gen. nov., sp. nov., a novel member of family Burkholderiaceae isolated from activated sludge collected in Shen Zhen, China.</title>
        <authorList>
            <person name="Wang X."/>
        </authorList>
    </citation>
    <scope>NUCLEOTIDE SEQUENCE</scope>
    <source>
        <strain evidence="3">DQS-5</strain>
    </source>
</reference>
<dbReference type="Pfam" id="PF13410">
    <property type="entry name" value="GST_C_2"/>
    <property type="match status" value="1"/>
</dbReference>
<dbReference type="SFLD" id="SFLDS00019">
    <property type="entry name" value="Glutathione_Transferase_(cytos"/>
    <property type="match status" value="1"/>
</dbReference>
<evidence type="ECO:0000259" key="2">
    <source>
        <dbReference type="PROSITE" id="PS50405"/>
    </source>
</evidence>
<dbReference type="InterPro" id="IPR036282">
    <property type="entry name" value="Glutathione-S-Trfase_C_sf"/>
</dbReference>
<dbReference type="Gene3D" id="3.40.30.10">
    <property type="entry name" value="Glutaredoxin"/>
    <property type="match status" value="1"/>
</dbReference>
<dbReference type="SUPFAM" id="SSF52833">
    <property type="entry name" value="Thioredoxin-like"/>
    <property type="match status" value="1"/>
</dbReference>
<dbReference type="PANTHER" id="PTHR44051">
    <property type="entry name" value="GLUTATHIONE S-TRANSFERASE-RELATED"/>
    <property type="match status" value="1"/>
</dbReference>
<comment type="caution">
    <text evidence="3">The sequence shown here is derived from an EMBL/GenBank/DDBJ whole genome shotgun (WGS) entry which is preliminary data.</text>
</comment>
<evidence type="ECO:0000259" key="1">
    <source>
        <dbReference type="PROSITE" id="PS50404"/>
    </source>
</evidence>
<dbReference type="EC" id="2.5.1.18" evidence="3"/>
<proteinExistence type="predicted"/>
<dbReference type="InterPro" id="IPR036249">
    <property type="entry name" value="Thioredoxin-like_sf"/>
</dbReference>
<dbReference type="Proteomes" id="UP001172778">
    <property type="component" value="Unassembled WGS sequence"/>
</dbReference>
<protein>
    <submittedName>
        <fullName evidence="3">Glutathione transferase GstA</fullName>
        <ecNumber evidence="3">2.5.1.18</ecNumber>
    </submittedName>
</protein>
<dbReference type="NCBIfam" id="NF007831">
    <property type="entry name" value="PRK10542.1"/>
    <property type="match status" value="1"/>
</dbReference>
<dbReference type="CDD" id="cd03188">
    <property type="entry name" value="GST_C_Beta"/>
    <property type="match status" value="1"/>
</dbReference>
<dbReference type="InterPro" id="IPR010987">
    <property type="entry name" value="Glutathione-S-Trfase_C-like"/>
</dbReference>
<dbReference type="SFLD" id="SFLDG01150">
    <property type="entry name" value="Main.1:_Beta-like"/>
    <property type="match status" value="1"/>
</dbReference>
<dbReference type="CDD" id="cd03057">
    <property type="entry name" value="GST_N_Beta"/>
    <property type="match status" value="1"/>
</dbReference>
<dbReference type="Pfam" id="PF13409">
    <property type="entry name" value="GST_N_2"/>
    <property type="match status" value="1"/>
</dbReference>
<feature type="domain" description="GST C-terminal" evidence="2">
    <location>
        <begin position="87"/>
        <end position="202"/>
    </location>
</feature>
<dbReference type="InterPro" id="IPR004045">
    <property type="entry name" value="Glutathione_S-Trfase_N"/>
</dbReference>
<feature type="domain" description="GST N-terminal" evidence="1">
    <location>
        <begin position="1"/>
        <end position="81"/>
    </location>
</feature>
<evidence type="ECO:0000313" key="4">
    <source>
        <dbReference type="Proteomes" id="UP001172778"/>
    </source>
</evidence>
<accession>A0ABT7DRK3</accession>
<gene>
    <name evidence="3" type="primary">gstA</name>
    <name evidence="3" type="ORF">PZA18_01405</name>
</gene>
<sequence length="202" mass="22441">MKLYFSPGACSLAVHIVLRELQTSFSLEKVDLGRHQTADGADYYQLAPKGCVPMLVLESGERLTEGPVINQYLADHFGRTDLLPAVGSLARYRVLEWLNYVGTELHKSFAPLFNPEVDAQGKAVFQAQLRKKFAWVSQQLADRPYLTGDTFSIADAYLYTVASWSSFVGLDLAPYAELQAFLRRVAERPAVKQARLAEGLPG</sequence>